<dbReference type="OrthoDB" id="9131176at2"/>
<dbReference type="Proteomes" id="UP000071859">
    <property type="component" value="Unassembled WGS sequence"/>
</dbReference>
<organism evidence="2 3">
    <name type="scientific">Caballeronia calidae</name>
    <dbReference type="NCBI Taxonomy" id="1777139"/>
    <lineage>
        <taxon>Bacteria</taxon>
        <taxon>Pseudomonadati</taxon>
        <taxon>Pseudomonadota</taxon>
        <taxon>Betaproteobacteria</taxon>
        <taxon>Burkholderiales</taxon>
        <taxon>Burkholderiaceae</taxon>
        <taxon>Caballeronia</taxon>
    </lineage>
</organism>
<proteinExistence type="predicted"/>
<comment type="caution">
    <text evidence="2">The sequence shown here is derived from an EMBL/GenBank/DDBJ whole genome shotgun (WGS) entry which is preliminary data.</text>
</comment>
<keyword evidence="1" id="KW-0732">Signal</keyword>
<sequence>MNSTARRFSMKMAFTGTLALATNAVAFAAEPVVATFSTPGWDTNYLIKGRQPFNVATLSLDVKKQSKVLVQFSSEISSEHAENCPCYVRALVSMDGAKGRPIKRINVGSPAVHEIDKYDNDRQNLDGTTVFEAEPGKHTYELTFQQVDSNGNDLEIYYPNFHVIAFPD</sequence>
<feature type="chain" id="PRO_5007623260" evidence="1">
    <location>
        <begin position="29"/>
        <end position="168"/>
    </location>
</feature>
<gene>
    <name evidence="2" type="ORF">AWB78_04347</name>
</gene>
<protein>
    <submittedName>
        <fullName evidence="2">Uncharacterized protein</fullName>
    </submittedName>
</protein>
<dbReference type="AlphaFoldDB" id="A0A158CTI5"/>
<feature type="signal peptide" evidence="1">
    <location>
        <begin position="1"/>
        <end position="28"/>
    </location>
</feature>
<dbReference type="EMBL" id="FCOX02000024">
    <property type="protein sequence ID" value="SAK85628.1"/>
    <property type="molecule type" value="Genomic_DNA"/>
</dbReference>
<accession>A0A158CTI5</accession>
<reference evidence="2" key="1">
    <citation type="submission" date="2016-01" db="EMBL/GenBank/DDBJ databases">
        <authorList>
            <person name="Peeters C."/>
        </authorList>
    </citation>
    <scope>NUCLEOTIDE SEQUENCE</scope>
    <source>
        <strain evidence="2">LMG 29321</strain>
    </source>
</reference>
<name>A0A158CTI5_9BURK</name>
<evidence type="ECO:0000313" key="2">
    <source>
        <dbReference type="EMBL" id="SAK85628.1"/>
    </source>
</evidence>
<keyword evidence="3" id="KW-1185">Reference proteome</keyword>
<evidence type="ECO:0000313" key="3">
    <source>
        <dbReference type="Proteomes" id="UP000071859"/>
    </source>
</evidence>
<dbReference type="RefSeq" id="WP_157697588.1">
    <property type="nucleotide sequence ID" value="NZ_FCOX02000024.1"/>
</dbReference>
<evidence type="ECO:0000256" key="1">
    <source>
        <dbReference type="SAM" id="SignalP"/>
    </source>
</evidence>